<evidence type="ECO:0000313" key="4">
    <source>
        <dbReference type="Proteomes" id="UP001549291"/>
    </source>
</evidence>
<dbReference type="Pfam" id="PF02596">
    <property type="entry name" value="DUF169"/>
    <property type="match status" value="1"/>
</dbReference>
<evidence type="ECO:0000313" key="3">
    <source>
        <dbReference type="Proteomes" id="UP000030377"/>
    </source>
</evidence>
<dbReference type="EMBL" id="JBEPTQ010000002">
    <property type="protein sequence ID" value="MET4721096.1"/>
    <property type="molecule type" value="Genomic_DNA"/>
</dbReference>
<name>A0A0A3XKI9_BRAJP</name>
<reference evidence="1 3" key="1">
    <citation type="submission" date="2014-09" db="EMBL/GenBank/DDBJ databases">
        <title>Draft genome of Bradyrhizobium japonicum Is-34.</title>
        <authorList>
            <person name="Tsurumaru H."/>
            <person name="Yamakawa T."/>
            <person name="Hashimoto S."/>
            <person name="Okizaki K."/>
            <person name="Kanesaki Y."/>
            <person name="Yoshikawa H."/>
            <person name="Yajima S."/>
        </authorList>
    </citation>
    <scope>NUCLEOTIDE SEQUENCE [LARGE SCALE GENOMIC DNA]</scope>
    <source>
        <strain evidence="1 3">Is-34</strain>
    </source>
</reference>
<comment type="caution">
    <text evidence="1">The sequence shown here is derived from an EMBL/GenBank/DDBJ whole genome shotgun (WGS) entry which is preliminary data.</text>
</comment>
<dbReference type="PANTHER" id="PTHR37954:SF3">
    <property type="entry name" value="DUF169 DOMAIN-CONTAINING PROTEIN"/>
    <property type="match status" value="1"/>
</dbReference>
<proteinExistence type="predicted"/>
<evidence type="ECO:0000313" key="1">
    <source>
        <dbReference type="EMBL" id="KGT74922.1"/>
    </source>
</evidence>
<reference evidence="2 4" key="2">
    <citation type="submission" date="2024-06" db="EMBL/GenBank/DDBJ databases">
        <title>Genomic Encyclopedia of Type Strains, Phase V (KMG-V): Genome sequencing to study the core and pangenomes of soil and plant-associated prokaryotes.</title>
        <authorList>
            <person name="Whitman W."/>
        </authorList>
    </citation>
    <scope>NUCLEOTIDE SEQUENCE [LARGE SCALE GENOMIC DNA]</scope>
    <source>
        <strain evidence="2 4">USDA 160</strain>
    </source>
</reference>
<dbReference type="EMBL" id="JRPN01000028">
    <property type="protein sequence ID" value="KGT74922.1"/>
    <property type="molecule type" value="Genomic_DNA"/>
</dbReference>
<organism evidence="1 3">
    <name type="scientific">Bradyrhizobium japonicum</name>
    <dbReference type="NCBI Taxonomy" id="375"/>
    <lineage>
        <taxon>Bacteria</taxon>
        <taxon>Pseudomonadati</taxon>
        <taxon>Pseudomonadota</taxon>
        <taxon>Alphaproteobacteria</taxon>
        <taxon>Hyphomicrobiales</taxon>
        <taxon>Nitrobacteraceae</taxon>
        <taxon>Bradyrhizobium</taxon>
    </lineage>
</organism>
<dbReference type="PANTHER" id="PTHR37954">
    <property type="entry name" value="BLL4979 PROTEIN"/>
    <property type="match status" value="1"/>
</dbReference>
<keyword evidence="4" id="KW-1185">Reference proteome</keyword>
<sequence length="260" mass="28188">MQQQSADRIDLAGLVADLNSLLRLKTTVIGMKLFARTADMEAIPKIRRPNAVHTTDQIVSMAARLGWTVGITADDLVGAQCRAVIGLAPQDEKWLAGENYVGVWHGTAEDARKRQEALDVVPFGQYQALAVSPLASGRLDPPDICLVYATPGQMIILINGLQYTGYKKFEWGVVGETACADSWGRALKTGEPSLSLPCYAERRYGGVPDEEMLMALKPSHLAKAIEGMKALAKNGLRYPIPPYGIQSDVRAGMGVSYAKK</sequence>
<dbReference type="InterPro" id="IPR003748">
    <property type="entry name" value="DUF169"/>
</dbReference>
<dbReference type="RefSeq" id="WP_028155890.1">
    <property type="nucleotide sequence ID" value="NZ_CP066351.1"/>
</dbReference>
<accession>A0A0A3XKI9</accession>
<evidence type="ECO:0000313" key="2">
    <source>
        <dbReference type="EMBL" id="MET4721096.1"/>
    </source>
</evidence>
<dbReference type="Proteomes" id="UP001549291">
    <property type="component" value="Unassembled WGS sequence"/>
</dbReference>
<dbReference type="STRING" id="375.BKD09_RS24560"/>
<dbReference type="Proteomes" id="UP000030377">
    <property type="component" value="Unassembled WGS sequence"/>
</dbReference>
<dbReference type="eggNOG" id="COG2043">
    <property type="taxonomic scope" value="Bacteria"/>
</dbReference>
<gene>
    <name evidence="2" type="ORF">ABIF63_005202</name>
    <name evidence="1" type="ORF">MA20_36865</name>
</gene>
<dbReference type="AlphaFoldDB" id="A0A0A3XKI9"/>
<protein>
    <submittedName>
        <fullName evidence="2">Uncharacterized protein (DUF169 family)</fullName>
    </submittedName>
</protein>